<evidence type="ECO:0000313" key="9">
    <source>
        <dbReference type="EMBL" id="HIZ09401.1"/>
    </source>
</evidence>
<dbReference type="PANTHER" id="PTHR30193:SF37">
    <property type="entry name" value="INNER MEMBRANE ABC TRANSPORTER PERMEASE PROTEIN YCJO"/>
    <property type="match status" value="1"/>
</dbReference>
<dbReference type="Gene3D" id="1.10.3720.10">
    <property type="entry name" value="MetI-like"/>
    <property type="match status" value="1"/>
</dbReference>
<dbReference type="EMBL" id="DXCF01000015">
    <property type="protein sequence ID" value="HIZ09401.1"/>
    <property type="molecule type" value="Genomic_DNA"/>
</dbReference>
<reference evidence="9" key="2">
    <citation type="submission" date="2021-04" db="EMBL/GenBank/DDBJ databases">
        <authorList>
            <person name="Gilroy R."/>
        </authorList>
    </citation>
    <scope>NUCLEOTIDE SEQUENCE</scope>
    <source>
        <strain evidence="9">CHK192-19661</strain>
    </source>
</reference>
<feature type="domain" description="ABC transmembrane type-1" evidence="8">
    <location>
        <begin position="104"/>
        <end position="329"/>
    </location>
</feature>
<feature type="transmembrane region" description="Helical" evidence="7">
    <location>
        <begin position="237"/>
        <end position="261"/>
    </location>
</feature>
<evidence type="ECO:0000256" key="5">
    <source>
        <dbReference type="ARBA" id="ARBA00022989"/>
    </source>
</evidence>
<dbReference type="InterPro" id="IPR051393">
    <property type="entry name" value="ABC_transporter_permease"/>
</dbReference>
<evidence type="ECO:0000256" key="7">
    <source>
        <dbReference type="SAM" id="Phobius"/>
    </source>
</evidence>
<comment type="caution">
    <text evidence="9">The sequence shown here is derived from an EMBL/GenBank/DDBJ whole genome shotgun (WGS) entry which is preliminary data.</text>
</comment>
<keyword evidence="3" id="KW-1003">Cell membrane</keyword>
<dbReference type="InterPro" id="IPR035906">
    <property type="entry name" value="MetI-like_sf"/>
</dbReference>
<proteinExistence type="predicted"/>
<keyword evidence="6 7" id="KW-0472">Membrane</keyword>
<feature type="transmembrane region" description="Helical" evidence="7">
    <location>
        <begin position="141"/>
        <end position="162"/>
    </location>
</feature>
<feature type="transmembrane region" description="Helical" evidence="7">
    <location>
        <begin position="307"/>
        <end position="327"/>
    </location>
</feature>
<comment type="subcellular location">
    <subcellularLocation>
        <location evidence="1">Cell membrane</location>
        <topology evidence="1">Multi-pass membrane protein</topology>
    </subcellularLocation>
</comment>
<dbReference type="PANTHER" id="PTHR30193">
    <property type="entry name" value="ABC TRANSPORTER PERMEASE PROTEIN"/>
    <property type="match status" value="1"/>
</dbReference>
<keyword evidence="5 7" id="KW-1133">Transmembrane helix</keyword>
<keyword evidence="4 7" id="KW-0812">Transmembrane</keyword>
<gene>
    <name evidence="9" type="ORF">H9726_02815</name>
</gene>
<evidence type="ECO:0000256" key="4">
    <source>
        <dbReference type="ARBA" id="ARBA00022692"/>
    </source>
</evidence>
<evidence type="ECO:0000256" key="6">
    <source>
        <dbReference type="ARBA" id="ARBA00023136"/>
    </source>
</evidence>
<evidence type="ECO:0000256" key="3">
    <source>
        <dbReference type="ARBA" id="ARBA00022475"/>
    </source>
</evidence>
<keyword evidence="2" id="KW-0813">Transport</keyword>
<dbReference type="Proteomes" id="UP000824025">
    <property type="component" value="Unassembled WGS sequence"/>
</dbReference>
<feature type="transmembrane region" description="Helical" evidence="7">
    <location>
        <begin position="195"/>
        <end position="216"/>
    </location>
</feature>
<evidence type="ECO:0000259" key="8">
    <source>
        <dbReference type="PROSITE" id="PS50928"/>
    </source>
</evidence>
<name>A0A9D2II46_9FIRM</name>
<dbReference type="InterPro" id="IPR000515">
    <property type="entry name" value="MetI-like"/>
</dbReference>
<evidence type="ECO:0000256" key="2">
    <source>
        <dbReference type="ARBA" id="ARBA00022448"/>
    </source>
</evidence>
<dbReference type="PROSITE" id="PS50928">
    <property type="entry name" value="ABC_TM1"/>
    <property type="match status" value="1"/>
</dbReference>
<protein>
    <submittedName>
        <fullName evidence="9">ABC transporter permease subunit</fullName>
    </submittedName>
</protein>
<dbReference type="SUPFAM" id="SSF161098">
    <property type="entry name" value="MetI-like"/>
    <property type="match status" value="1"/>
</dbReference>
<feature type="transmembrane region" description="Helical" evidence="7">
    <location>
        <begin position="34"/>
        <end position="55"/>
    </location>
</feature>
<feature type="transmembrane region" description="Helical" evidence="7">
    <location>
        <begin position="104"/>
        <end position="129"/>
    </location>
</feature>
<dbReference type="AlphaFoldDB" id="A0A9D2II46"/>
<dbReference type="GO" id="GO:0005886">
    <property type="term" value="C:plasma membrane"/>
    <property type="evidence" value="ECO:0007669"/>
    <property type="project" value="UniProtKB-SubCell"/>
</dbReference>
<dbReference type="GO" id="GO:0055085">
    <property type="term" value="P:transmembrane transport"/>
    <property type="evidence" value="ECO:0007669"/>
    <property type="project" value="InterPro"/>
</dbReference>
<reference evidence="9" key="1">
    <citation type="journal article" date="2021" name="PeerJ">
        <title>Extensive microbial diversity within the chicken gut microbiome revealed by metagenomics and culture.</title>
        <authorList>
            <person name="Gilroy R."/>
            <person name="Ravi A."/>
            <person name="Getino M."/>
            <person name="Pursley I."/>
            <person name="Horton D.L."/>
            <person name="Alikhan N.F."/>
            <person name="Baker D."/>
            <person name="Gharbi K."/>
            <person name="Hall N."/>
            <person name="Watson M."/>
            <person name="Adriaenssens E.M."/>
            <person name="Foster-Nyarko E."/>
            <person name="Jarju S."/>
            <person name="Secka A."/>
            <person name="Antonio M."/>
            <person name="Oren A."/>
            <person name="Chaudhuri R.R."/>
            <person name="La Ragione R."/>
            <person name="Hildebrand F."/>
            <person name="Pallen M.J."/>
        </authorList>
    </citation>
    <scope>NUCLEOTIDE SEQUENCE</scope>
    <source>
        <strain evidence="9">CHK192-19661</strain>
    </source>
</reference>
<accession>A0A9D2II46</accession>
<evidence type="ECO:0000313" key="10">
    <source>
        <dbReference type="Proteomes" id="UP000824025"/>
    </source>
</evidence>
<evidence type="ECO:0000256" key="1">
    <source>
        <dbReference type="ARBA" id="ARBA00004651"/>
    </source>
</evidence>
<organism evidence="9 10">
    <name type="scientific">Candidatus Borkfalkia avicola</name>
    <dbReference type="NCBI Taxonomy" id="2838503"/>
    <lineage>
        <taxon>Bacteria</taxon>
        <taxon>Bacillati</taxon>
        <taxon>Bacillota</taxon>
        <taxon>Clostridia</taxon>
        <taxon>Christensenellales</taxon>
        <taxon>Christensenellaceae</taxon>
        <taxon>Candidatus Borkfalkia</taxon>
    </lineage>
</organism>
<sequence>MESGTNRAILAAQSGGEPPVKQKKHKMLATTKKAHIFCICVLAFMLVQWLLIFVYGNLNSVLLAFQHYDAASDTQIFYAGKDIFKNFGDFLGDLFSSENDLGGYFLTGVVYHLTGLVSLPISLVFAFVIYKKMPASGFMKIVLFVPSVISSMVIALLFKTMMLQGMRGLWTNVLGRPYNEFVSPLADNSKAFGTLLLYQFFFALPGSLLINIGTMSRTPEELVEYGRLEGFSYLQEFIHLTLPLMFPVLQIYCLGMFTGFFTAQGPLYAIYGDGKGTSIPESAISFGYYMMISVISDRGSGVSPEFMYGYTAAANLLIGLVSIPIVYGTKRLFDHFDPEADF</sequence>